<dbReference type="SUPFAM" id="SSF48264">
    <property type="entry name" value="Cytochrome P450"/>
    <property type="match status" value="1"/>
</dbReference>
<dbReference type="GO" id="GO:0005737">
    <property type="term" value="C:cytoplasm"/>
    <property type="evidence" value="ECO:0007669"/>
    <property type="project" value="TreeGrafter"/>
</dbReference>
<evidence type="ECO:0000313" key="6">
    <source>
        <dbReference type="Proteomes" id="UP000271974"/>
    </source>
</evidence>
<dbReference type="GO" id="GO:0020037">
    <property type="term" value="F:heme binding"/>
    <property type="evidence" value="ECO:0007669"/>
    <property type="project" value="InterPro"/>
</dbReference>
<dbReference type="GO" id="GO:0005506">
    <property type="term" value="F:iron ion binding"/>
    <property type="evidence" value="ECO:0007669"/>
    <property type="project" value="InterPro"/>
</dbReference>
<feature type="binding site" description="axial binding residue" evidence="4">
    <location>
        <position position="152"/>
    </location>
    <ligand>
        <name>heme</name>
        <dbReference type="ChEBI" id="CHEBI:30413"/>
    </ligand>
    <ligandPart>
        <name>Fe</name>
        <dbReference type="ChEBI" id="CHEBI:18248"/>
    </ligandPart>
</feature>
<dbReference type="InterPro" id="IPR001128">
    <property type="entry name" value="Cyt_P450"/>
</dbReference>
<dbReference type="InterPro" id="IPR036396">
    <property type="entry name" value="Cyt_P450_sf"/>
</dbReference>
<dbReference type="PRINTS" id="PR00385">
    <property type="entry name" value="P450"/>
</dbReference>
<keyword evidence="3 4" id="KW-0408">Iron</keyword>
<dbReference type="GO" id="GO:0006805">
    <property type="term" value="P:xenobiotic metabolic process"/>
    <property type="evidence" value="ECO:0007669"/>
    <property type="project" value="TreeGrafter"/>
</dbReference>
<evidence type="ECO:0000256" key="1">
    <source>
        <dbReference type="ARBA" id="ARBA00010617"/>
    </source>
</evidence>
<dbReference type="GO" id="GO:0016712">
    <property type="term" value="F:oxidoreductase activity, acting on paired donors, with incorporation or reduction of molecular oxygen, reduced flavin or flavoprotein as one donor, and incorporation of one atom of oxygen"/>
    <property type="evidence" value="ECO:0007669"/>
    <property type="project" value="TreeGrafter"/>
</dbReference>
<reference evidence="5 6" key="1">
    <citation type="submission" date="2019-01" db="EMBL/GenBank/DDBJ databases">
        <title>A draft genome assembly of the solar-powered sea slug Elysia chlorotica.</title>
        <authorList>
            <person name="Cai H."/>
            <person name="Li Q."/>
            <person name="Fang X."/>
            <person name="Li J."/>
            <person name="Curtis N.E."/>
            <person name="Altenburger A."/>
            <person name="Shibata T."/>
            <person name="Feng M."/>
            <person name="Maeda T."/>
            <person name="Schwartz J.A."/>
            <person name="Shigenobu S."/>
            <person name="Lundholm N."/>
            <person name="Nishiyama T."/>
            <person name="Yang H."/>
            <person name="Hasebe M."/>
            <person name="Li S."/>
            <person name="Pierce S.K."/>
            <person name="Wang J."/>
        </authorList>
    </citation>
    <scope>NUCLEOTIDE SEQUENCE [LARGE SCALE GENOMIC DNA]</scope>
    <source>
        <strain evidence="5">EC2010</strain>
        <tissue evidence="5">Whole organism of an adult</tissue>
    </source>
</reference>
<evidence type="ECO:0008006" key="7">
    <source>
        <dbReference type="Google" id="ProtNLM"/>
    </source>
</evidence>
<evidence type="ECO:0000313" key="5">
    <source>
        <dbReference type="EMBL" id="RUS72289.1"/>
    </source>
</evidence>
<dbReference type="Pfam" id="PF00067">
    <property type="entry name" value="p450"/>
    <property type="match status" value="1"/>
</dbReference>
<dbReference type="Gene3D" id="1.10.630.10">
    <property type="entry name" value="Cytochrome P450"/>
    <property type="match status" value="1"/>
</dbReference>
<dbReference type="OrthoDB" id="6141508at2759"/>
<dbReference type="Proteomes" id="UP000271974">
    <property type="component" value="Unassembled WGS sequence"/>
</dbReference>
<keyword evidence="6" id="KW-1185">Reference proteome</keyword>
<organism evidence="5 6">
    <name type="scientific">Elysia chlorotica</name>
    <name type="common">Eastern emerald elysia</name>
    <name type="synonym">Sea slug</name>
    <dbReference type="NCBI Taxonomy" id="188477"/>
    <lineage>
        <taxon>Eukaryota</taxon>
        <taxon>Metazoa</taxon>
        <taxon>Spiralia</taxon>
        <taxon>Lophotrochozoa</taxon>
        <taxon>Mollusca</taxon>
        <taxon>Gastropoda</taxon>
        <taxon>Heterobranchia</taxon>
        <taxon>Euthyneura</taxon>
        <taxon>Panpulmonata</taxon>
        <taxon>Sacoglossa</taxon>
        <taxon>Placobranchoidea</taxon>
        <taxon>Plakobranchidae</taxon>
        <taxon>Elysia</taxon>
    </lineage>
</organism>
<dbReference type="InterPro" id="IPR002401">
    <property type="entry name" value="Cyt_P450_E_grp-I"/>
</dbReference>
<comment type="caution">
    <text evidence="5">The sequence shown here is derived from an EMBL/GenBank/DDBJ whole genome shotgun (WGS) entry which is preliminary data.</text>
</comment>
<comment type="similarity">
    <text evidence="1">Belongs to the cytochrome P450 family.</text>
</comment>
<protein>
    <recommendedName>
        <fullName evidence="7">Cytochrome P450</fullName>
    </recommendedName>
</protein>
<dbReference type="GO" id="GO:0006082">
    <property type="term" value="P:organic acid metabolic process"/>
    <property type="evidence" value="ECO:0007669"/>
    <property type="project" value="TreeGrafter"/>
</dbReference>
<comment type="cofactor">
    <cofactor evidence="4">
        <name>heme</name>
        <dbReference type="ChEBI" id="CHEBI:30413"/>
    </cofactor>
</comment>
<dbReference type="PANTHER" id="PTHR24300">
    <property type="entry name" value="CYTOCHROME P450 508A4-RELATED"/>
    <property type="match status" value="1"/>
</dbReference>
<name>A0A3S0Z7A9_ELYCH</name>
<dbReference type="InterPro" id="IPR050182">
    <property type="entry name" value="Cytochrome_P450_fam2"/>
</dbReference>
<dbReference type="EMBL" id="RQTK01001086">
    <property type="protein sequence ID" value="RUS72289.1"/>
    <property type="molecule type" value="Genomic_DNA"/>
</dbReference>
<proteinExistence type="inferred from homology"/>
<evidence type="ECO:0000256" key="2">
    <source>
        <dbReference type="ARBA" id="ARBA00022723"/>
    </source>
</evidence>
<accession>A0A3S0Z7A9</accession>
<dbReference type="AlphaFoldDB" id="A0A3S0Z7A9"/>
<keyword evidence="2 4" id="KW-0479">Metal-binding</keyword>
<sequence>MWHGTTTTGATLYWAVLYILNYPDVAARARDQITDYLLQLEDRNSSAGAGDTSSPTAKIEIPAYFKAFIHEVQRCANICPLSMAHAVAKEKFLKGYRVPGDAVILPNLDSLMMDEDIWGDPEVFRPERFLNSDGKLSVPTEFIPFFIGIRNCPASSIAQNILLTNLIYILYHFDLEPEVQGQVPPMVRQKGLIPMPKDFKIKFIPRR</sequence>
<dbReference type="STRING" id="188477.A0A3S0Z7A9"/>
<gene>
    <name evidence="5" type="ORF">EGW08_019949</name>
</gene>
<dbReference type="PRINTS" id="PR00463">
    <property type="entry name" value="EP450I"/>
</dbReference>
<dbReference type="PANTHER" id="PTHR24300:SF375">
    <property type="entry name" value="CYTOCHROME P450 FAMILY"/>
    <property type="match status" value="1"/>
</dbReference>
<keyword evidence="4" id="KW-0349">Heme</keyword>
<evidence type="ECO:0000256" key="3">
    <source>
        <dbReference type="ARBA" id="ARBA00023004"/>
    </source>
</evidence>
<evidence type="ECO:0000256" key="4">
    <source>
        <dbReference type="PIRSR" id="PIRSR602401-1"/>
    </source>
</evidence>